<dbReference type="Gene3D" id="3.40.30.10">
    <property type="entry name" value="Glutaredoxin"/>
    <property type="match status" value="1"/>
</dbReference>
<dbReference type="eggNOG" id="COG1905">
    <property type="taxonomic scope" value="Bacteria"/>
</dbReference>
<evidence type="ECO:0000256" key="3">
    <source>
        <dbReference type="ARBA" id="ARBA00022723"/>
    </source>
</evidence>
<dbReference type="InterPro" id="IPR042128">
    <property type="entry name" value="NuoE_dom"/>
</dbReference>
<dbReference type="Gene3D" id="1.10.10.1590">
    <property type="entry name" value="NADH-quinone oxidoreductase subunit E"/>
    <property type="match status" value="1"/>
</dbReference>
<keyword evidence="9" id="KW-1185">Reference proteome</keyword>
<dbReference type="Pfam" id="PF01257">
    <property type="entry name" value="2Fe-2S_thioredx"/>
    <property type="match status" value="1"/>
</dbReference>
<dbReference type="PANTHER" id="PTHR43342">
    <property type="entry name" value="NADH-QUINONE OXIDOREDUCTASE, E SUBUNIT"/>
    <property type="match status" value="1"/>
</dbReference>
<evidence type="ECO:0000256" key="6">
    <source>
        <dbReference type="ARBA" id="ARBA00034078"/>
    </source>
</evidence>
<comment type="cofactor">
    <cofactor evidence="6">
        <name>[2Fe-2S] cluster</name>
        <dbReference type="ChEBI" id="CHEBI:190135"/>
    </cofactor>
</comment>
<dbReference type="GO" id="GO:0016491">
    <property type="term" value="F:oxidoreductase activity"/>
    <property type="evidence" value="ECO:0007669"/>
    <property type="project" value="InterPro"/>
</dbReference>
<reference evidence="8 9" key="1">
    <citation type="journal article" date="2011" name="J. Bacteriol.">
        <title>Draft genome sequence of Caloramator australicus strain RC3T, a thermoanaerobe from the Great Artesian Basin of Australia.</title>
        <authorList>
            <person name="Ogg C.D."/>
            <person name="Patel B.K.C."/>
        </authorList>
    </citation>
    <scope>NUCLEOTIDE SEQUENCE [LARGE SCALE GENOMIC DNA]</scope>
    <source>
        <strain evidence="8 9">RC3</strain>
    </source>
</reference>
<dbReference type="OrthoDB" id="9807941at2"/>
<evidence type="ECO:0000256" key="4">
    <source>
        <dbReference type="ARBA" id="ARBA00023004"/>
    </source>
</evidence>
<dbReference type="Proteomes" id="UP000007652">
    <property type="component" value="Unassembled WGS sequence"/>
</dbReference>
<keyword evidence="8" id="KW-0830">Ubiquinone</keyword>
<sequence length="159" mass="17849">MAKYDVDEVKLRQLEEYIDSIEQKEGALIGVLYKAQEIFGYLPKDVQLFIARKLGIFAAKVYGVATFYSYFTMEPRGKHVINVCMGTACFVKGADKILEEIKKELDIKDGNMSKDGLFTVDTLRCVGACGLAPVVMVDGKVYGRVKVEEVKGILDEYRE</sequence>
<organism evidence="8 9">
    <name type="scientific">Caloramator australicus RC3</name>
    <dbReference type="NCBI Taxonomy" id="857293"/>
    <lineage>
        <taxon>Bacteria</taxon>
        <taxon>Bacillati</taxon>
        <taxon>Bacillota</taxon>
        <taxon>Clostridia</taxon>
        <taxon>Eubacteriales</taxon>
        <taxon>Clostridiaceae</taxon>
        <taxon>Caloramator</taxon>
    </lineage>
</organism>
<keyword evidence="5 7" id="KW-0411">Iron-sulfur</keyword>
<feature type="binding site" evidence="7">
    <location>
        <position position="125"/>
    </location>
    <ligand>
        <name>[2Fe-2S] cluster</name>
        <dbReference type="ChEBI" id="CHEBI:190135"/>
    </ligand>
</feature>
<comment type="similarity">
    <text evidence="1">Belongs to the complex I 24 kDa subunit family.</text>
</comment>
<dbReference type="InterPro" id="IPR036249">
    <property type="entry name" value="Thioredoxin-like_sf"/>
</dbReference>
<keyword evidence="4 7" id="KW-0408">Iron</keyword>
<dbReference type="InterPro" id="IPR041921">
    <property type="entry name" value="NuoE_N"/>
</dbReference>
<keyword evidence="2 7" id="KW-0001">2Fe-2S</keyword>
<proteinExistence type="inferred from homology"/>
<protein>
    <submittedName>
        <fullName evidence="8">NADH dehydrogenase (Ubiquinone), 24 kDa subunit</fullName>
    </submittedName>
</protein>
<feature type="binding site" evidence="7">
    <location>
        <position position="89"/>
    </location>
    <ligand>
        <name>[2Fe-2S] cluster</name>
        <dbReference type="ChEBI" id="CHEBI:190135"/>
    </ligand>
</feature>
<name>I7LKJ5_9CLOT</name>
<dbReference type="GO" id="GO:0051537">
    <property type="term" value="F:2 iron, 2 sulfur cluster binding"/>
    <property type="evidence" value="ECO:0007669"/>
    <property type="project" value="UniProtKB-KW"/>
</dbReference>
<evidence type="ECO:0000256" key="1">
    <source>
        <dbReference type="ARBA" id="ARBA00010643"/>
    </source>
</evidence>
<dbReference type="InterPro" id="IPR028431">
    <property type="entry name" value="NADP_DH_HndA-like"/>
</dbReference>
<dbReference type="STRING" id="857293.CAAU_2432"/>
<feature type="binding site" evidence="7">
    <location>
        <position position="84"/>
    </location>
    <ligand>
        <name>[2Fe-2S] cluster</name>
        <dbReference type="ChEBI" id="CHEBI:190135"/>
    </ligand>
</feature>
<comment type="cofactor">
    <cofactor evidence="7">
        <name>[2Fe-2S] cluster</name>
        <dbReference type="ChEBI" id="CHEBI:190135"/>
    </cofactor>
    <text evidence="7">Binds 1 [2Fe-2S] cluster.</text>
</comment>
<dbReference type="PANTHER" id="PTHR43342:SF2">
    <property type="entry name" value="POTENTIAL NAD-REDUCING HYDROGENASE SUBUNIT"/>
    <property type="match status" value="1"/>
</dbReference>
<dbReference type="CDD" id="cd03064">
    <property type="entry name" value="TRX_Fd_NuoE"/>
    <property type="match status" value="1"/>
</dbReference>
<keyword evidence="3 7" id="KW-0479">Metal-binding</keyword>
<evidence type="ECO:0000313" key="9">
    <source>
        <dbReference type="Proteomes" id="UP000007652"/>
    </source>
</evidence>
<dbReference type="RefSeq" id="WP_008909762.1">
    <property type="nucleotide sequence ID" value="NZ_CAKP01000129.1"/>
</dbReference>
<dbReference type="GO" id="GO:0046872">
    <property type="term" value="F:metal ion binding"/>
    <property type="evidence" value="ECO:0007669"/>
    <property type="project" value="UniProtKB-KW"/>
</dbReference>
<comment type="caution">
    <text evidence="8">The sequence shown here is derived from an EMBL/GenBank/DDBJ whole genome shotgun (WGS) entry which is preliminary data.</text>
</comment>
<dbReference type="EMBL" id="CAKP01000129">
    <property type="protein sequence ID" value="CCJ34515.1"/>
    <property type="molecule type" value="Genomic_DNA"/>
</dbReference>
<evidence type="ECO:0000256" key="5">
    <source>
        <dbReference type="ARBA" id="ARBA00023014"/>
    </source>
</evidence>
<evidence type="ECO:0000256" key="7">
    <source>
        <dbReference type="PIRSR" id="PIRSR000216-1"/>
    </source>
</evidence>
<dbReference type="PIRSF" id="PIRSF000216">
    <property type="entry name" value="NADH_DH_24kDa"/>
    <property type="match status" value="1"/>
</dbReference>
<accession>I7LKJ5</accession>
<gene>
    <name evidence="8" type="ORF">CAAU_2432</name>
</gene>
<dbReference type="InterPro" id="IPR002023">
    <property type="entry name" value="NuoE-like"/>
</dbReference>
<evidence type="ECO:0000256" key="2">
    <source>
        <dbReference type="ARBA" id="ARBA00022714"/>
    </source>
</evidence>
<dbReference type="NCBIfam" id="NF005722">
    <property type="entry name" value="PRK07539.1-2"/>
    <property type="match status" value="1"/>
</dbReference>
<evidence type="ECO:0000313" key="8">
    <source>
        <dbReference type="EMBL" id="CCJ34515.1"/>
    </source>
</evidence>
<dbReference type="AlphaFoldDB" id="I7LKJ5"/>
<dbReference type="FunFam" id="3.40.30.10:FF:000015">
    <property type="entry name" value="NADH-quinone oxidoreductase subunit E"/>
    <property type="match status" value="1"/>
</dbReference>
<dbReference type="SUPFAM" id="SSF52833">
    <property type="entry name" value="Thioredoxin-like"/>
    <property type="match status" value="1"/>
</dbReference>
<feature type="binding site" evidence="7">
    <location>
        <position position="129"/>
    </location>
    <ligand>
        <name>[2Fe-2S] cluster</name>
        <dbReference type="ChEBI" id="CHEBI:190135"/>
    </ligand>
</feature>